<organism evidence="1">
    <name type="scientific">marine sediment metagenome</name>
    <dbReference type="NCBI Taxonomy" id="412755"/>
    <lineage>
        <taxon>unclassified sequences</taxon>
        <taxon>metagenomes</taxon>
        <taxon>ecological metagenomes</taxon>
    </lineage>
</organism>
<accession>A0A0F9TAD7</accession>
<dbReference type="GO" id="GO:0003676">
    <property type="term" value="F:nucleic acid binding"/>
    <property type="evidence" value="ECO:0007669"/>
    <property type="project" value="InterPro"/>
</dbReference>
<gene>
    <name evidence="1" type="ORF">LCGC14_0373440</name>
</gene>
<dbReference type="AlphaFoldDB" id="A0A0F9TAD7"/>
<dbReference type="EMBL" id="LAZR01000299">
    <property type="protein sequence ID" value="KKN76149.1"/>
    <property type="molecule type" value="Genomic_DNA"/>
</dbReference>
<comment type="caution">
    <text evidence="1">The sequence shown here is derived from an EMBL/GenBank/DDBJ whole genome shotgun (WGS) entry which is preliminary data.</text>
</comment>
<dbReference type="Gene3D" id="3.40.1350.10">
    <property type="match status" value="1"/>
</dbReference>
<name>A0A0F9TAD7_9ZZZZ</name>
<protein>
    <submittedName>
        <fullName evidence="1">Uncharacterized protein</fullName>
    </submittedName>
</protein>
<dbReference type="InterPro" id="IPR011856">
    <property type="entry name" value="tRNA_endonuc-like_dom_sf"/>
</dbReference>
<reference evidence="1" key="1">
    <citation type="journal article" date="2015" name="Nature">
        <title>Complex archaea that bridge the gap between prokaryotes and eukaryotes.</title>
        <authorList>
            <person name="Spang A."/>
            <person name="Saw J.H."/>
            <person name="Jorgensen S.L."/>
            <person name="Zaremba-Niedzwiedzka K."/>
            <person name="Martijn J."/>
            <person name="Lind A.E."/>
            <person name="van Eijk R."/>
            <person name="Schleper C."/>
            <person name="Guy L."/>
            <person name="Ettema T.J."/>
        </authorList>
    </citation>
    <scope>NUCLEOTIDE SEQUENCE</scope>
</reference>
<sequence>MTIIRSTSSKKRSNFPLEAAEQKAAWAWLATIFPRVQGTANSDVNVLAEPRLQDYSYMVPNGTQLAGTGKRRAIQMSNLKAQGLRPGVSDIVIAYPIWGKTPGHCLYAGAYIEMKRVREAYAGPAAVKAAIRPEQVEWLTRMASVGYWTAVAYGAEEFKDRVCLYLGGDAPLVPFKIRP</sequence>
<evidence type="ECO:0000313" key="1">
    <source>
        <dbReference type="EMBL" id="KKN76149.1"/>
    </source>
</evidence>
<proteinExistence type="predicted"/>